<proteinExistence type="predicted"/>
<dbReference type="AlphaFoldDB" id="A0A1Z1WQT5"/>
<reference evidence="1 2" key="1">
    <citation type="submission" date="2017-05" db="EMBL/GenBank/DDBJ databases">
        <title>Streptomyces alboflavus Genome sequencing and assembly.</title>
        <authorList>
            <person name="Wang Y."/>
            <person name="Du B."/>
            <person name="Ding Y."/>
            <person name="Liu H."/>
            <person name="Hou Q."/>
            <person name="Liu K."/>
            <person name="Wang C."/>
            <person name="Yao L."/>
        </authorList>
    </citation>
    <scope>NUCLEOTIDE SEQUENCE [LARGE SCALE GENOMIC DNA]</scope>
    <source>
        <strain evidence="1 2">MDJK44</strain>
    </source>
</reference>
<evidence type="ECO:0000313" key="1">
    <source>
        <dbReference type="EMBL" id="ARX88682.1"/>
    </source>
</evidence>
<keyword evidence="2" id="KW-1185">Reference proteome</keyword>
<dbReference type="EMBL" id="CP021748">
    <property type="protein sequence ID" value="ARX88682.1"/>
    <property type="molecule type" value="Genomic_DNA"/>
</dbReference>
<gene>
    <name evidence="1" type="ORF">SMD44_08169</name>
</gene>
<dbReference type="Proteomes" id="UP000195880">
    <property type="component" value="Chromosome"/>
</dbReference>
<name>A0A1Z1WQT5_9ACTN</name>
<dbReference type="KEGG" id="salf:SMD44_08169"/>
<protein>
    <submittedName>
        <fullName evidence="1">Transcriptional regulator</fullName>
    </submittedName>
</protein>
<sequence length="95" mass="10430">MTMAAPHRRPGRTELTDPWVALEFGTDPAERVRTMRSAHERFTAAGTVTRPVRSVVAESWRRSVRARVSPEGTGASVELTAGDLGRIGRSIRCRG</sequence>
<organism evidence="1 2">
    <name type="scientific">Streptomyces alboflavus</name>
    <dbReference type="NCBI Taxonomy" id="67267"/>
    <lineage>
        <taxon>Bacteria</taxon>
        <taxon>Bacillati</taxon>
        <taxon>Actinomycetota</taxon>
        <taxon>Actinomycetes</taxon>
        <taxon>Kitasatosporales</taxon>
        <taxon>Streptomycetaceae</taxon>
        <taxon>Streptomyces</taxon>
    </lineage>
</organism>
<accession>A0A1Z1WQT5</accession>
<evidence type="ECO:0000313" key="2">
    <source>
        <dbReference type="Proteomes" id="UP000195880"/>
    </source>
</evidence>